<proteinExistence type="predicted"/>
<dbReference type="GO" id="GO:0003824">
    <property type="term" value="F:catalytic activity"/>
    <property type="evidence" value="ECO:0007669"/>
    <property type="project" value="InterPro"/>
</dbReference>
<dbReference type="EMBL" id="LT598488">
    <property type="protein sequence ID" value="SCW02088.1"/>
    <property type="molecule type" value="Genomic_DNA"/>
</dbReference>
<dbReference type="InterPro" id="IPR001544">
    <property type="entry name" value="Aminotrans_IV"/>
</dbReference>
<dbReference type="OrthoDB" id="5288718at2759"/>
<dbReference type="Proteomes" id="UP000190831">
    <property type="component" value="Chromosome E"/>
</dbReference>
<dbReference type="SUPFAM" id="SSF56752">
    <property type="entry name" value="D-aminoacid aminotransferase-like PLP-dependent enzymes"/>
    <property type="match status" value="1"/>
</dbReference>
<accession>A0A1G4ME25</accession>
<protein>
    <submittedName>
        <fullName evidence="1">LAFE_0E13916g1_1</fullName>
    </submittedName>
</protein>
<dbReference type="Pfam" id="PF01063">
    <property type="entry name" value="Aminotran_4"/>
    <property type="match status" value="1"/>
</dbReference>
<dbReference type="STRING" id="4955.A0A1G4ME25"/>
<organism evidence="1 2">
    <name type="scientific">Lachancea fermentati</name>
    <name type="common">Zygosaccharomyces fermentati</name>
    <dbReference type="NCBI Taxonomy" id="4955"/>
    <lineage>
        <taxon>Eukaryota</taxon>
        <taxon>Fungi</taxon>
        <taxon>Dikarya</taxon>
        <taxon>Ascomycota</taxon>
        <taxon>Saccharomycotina</taxon>
        <taxon>Saccharomycetes</taxon>
        <taxon>Saccharomycetales</taxon>
        <taxon>Saccharomycetaceae</taxon>
        <taxon>Lachancea</taxon>
    </lineage>
</organism>
<reference evidence="2" key="1">
    <citation type="submission" date="2016-03" db="EMBL/GenBank/DDBJ databases">
        <authorList>
            <person name="Devillers H."/>
        </authorList>
    </citation>
    <scope>NUCLEOTIDE SEQUENCE [LARGE SCALE GENOMIC DNA]</scope>
</reference>
<sequence length="381" mass="43396">MRAVANKSLTAYQTQISEIVQHEFIDPSFDYNDEDFEVLSTIRYDPNFTMPEMMFGQLLQNKDHTALFGLPEHFGLNSDDGSLMDFMLNGSTTGNDKQHDAADIINGLLNTAGGAKTKISIQEKDNMWVLFYNRFLLLGEHFKRLNLSLEYFGWDFHIPLELLLEKLIHALPVDENFNGTLLERMRCLIDDTNCYKMRVLVSCGGRMRIEAHLLPRVAQNSLGATEYFVNTILGGFLPGTEHIWDVFIDSEPLTVSPFTTFKTTKRDHYSAARKRMAEKAKRLEAKSLKSEILVFNSAFELMEGSITNVAVIYKEPNSDRYSYQTPYLSSGCLCGVMRYYLLKKNLISETHIDVRDLKQGDEVLLFNGVMGCVKGIVRNSL</sequence>
<dbReference type="Gene3D" id="3.20.10.10">
    <property type="entry name" value="D-amino Acid Aminotransferase, subunit A, domain 2"/>
    <property type="match status" value="1"/>
</dbReference>
<name>A0A1G4ME25_LACFM</name>
<dbReference type="OMA" id="CYKMRVL"/>
<keyword evidence="2" id="KW-1185">Reference proteome</keyword>
<dbReference type="InterPro" id="IPR043132">
    <property type="entry name" value="BCAT-like_C"/>
</dbReference>
<evidence type="ECO:0000313" key="2">
    <source>
        <dbReference type="Proteomes" id="UP000190831"/>
    </source>
</evidence>
<dbReference type="AlphaFoldDB" id="A0A1G4ME25"/>
<gene>
    <name evidence="1" type="ORF">LAFE_0E13916G</name>
</gene>
<dbReference type="InterPro" id="IPR036038">
    <property type="entry name" value="Aminotransferase-like"/>
</dbReference>
<evidence type="ECO:0000313" key="1">
    <source>
        <dbReference type="EMBL" id="SCW02088.1"/>
    </source>
</evidence>